<organism evidence="1 2">
    <name type="scientific">Pristionchus fissidentatus</name>
    <dbReference type="NCBI Taxonomy" id="1538716"/>
    <lineage>
        <taxon>Eukaryota</taxon>
        <taxon>Metazoa</taxon>
        <taxon>Ecdysozoa</taxon>
        <taxon>Nematoda</taxon>
        <taxon>Chromadorea</taxon>
        <taxon>Rhabditida</taxon>
        <taxon>Rhabditina</taxon>
        <taxon>Diplogasteromorpha</taxon>
        <taxon>Diplogasteroidea</taxon>
        <taxon>Neodiplogasteridae</taxon>
        <taxon>Pristionchus</taxon>
    </lineage>
</organism>
<sequence length="109" mass="12586">MGLAGESAAKTHTVANKALTHTLQHNEMCRYPMYAMNLPRCDEYFQLEVLRDPSKIVDIVQILRDYLSVSLGLPMQQRYRDSLYLLFAKTVSSRYHRQLFLTRTATDAS</sequence>
<proteinExistence type="predicted"/>
<evidence type="ECO:0000313" key="1">
    <source>
        <dbReference type="EMBL" id="GMT12268.1"/>
    </source>
</evidence>
<accession>A0AAV5V1G3</accession>
<evidence type="ECO:0008006" key="3">
    <source>
        <dbReference type="Google" id="ProtNLM"/>
    </source>
</evidence>
<name>A0AAV5V1G3_9BILA</name>
<gene>
    <name evidence="1" type="ORF">PFISCL1PPCAC_3565</name>
</gene>
<comment type="caution">
    <text evidence="1">The sequence shown here is derived from an EMBL/GenBank/DDBJ whole genome shotgun (WGS) entry which is preliminary data.</text>
</comment>
<dbReference type="EMBL" id="BTSY01000001">
    <property type="protein sequence ID" value="GMT12268.1"/>
    <property type="molecule type" value="Genomic_DNA"/>
</dbReference>
<reference evidence="1" key="1">
    <citation type="submission" date="2023-10" db="EMBL/GenBank/DDBJ databases">
        <title>Genome assembly of Pristionchus species.</title>
        <authorList>
            <person name="Yoshida K."/>
            <person name="Sommer R.J."/>
        </authorList>
    </citation>
    <scope>NUCLEOTIDE SEQUENCE</scope>
    <source>
        <strain evidence="1">RS5133</strain>
    </source>
</reference>
<keyword evidence="2" id="KW-1185">Reference proteome</keyword>
<dbReference type="Proteomes" id="UP001432322">
    <property type="component" value="Unassembled WGS sequence"/>
</dbReference>
<dbReference type="AlphaFoldDB" id="A0AAV5V1G3"/>
<evidence type="ECO:0000313" key="2">
    <source>
        <dbReference type="Proteomes" id="UP001432322"/>
    </source>
</evidence>
<protein>
    <recommendedName>
        <fullName evidence="3">Sulfotransferase</fullName>
    </recommendedName>
</protein>
<feature type="non-terminal residue" evidence="1">
    <location>
        <position position="109"/>
    </location>
</feature>